<keyword evidence="5" id="KW-0131">Cell cycle</keyword>
<dbReference type="AlphaFoldDB" id="E1Z715"/>
<keyword evidence="2" id="KW-0132">Cell division</keyword>
<evidence type="ECO:0000256" key="1">
    <source>
        <dbReference type="ARBA" id="ARBA00004123"/>
    </source>
</evidence>
<dbReference type="GO" id="GO:0007062">
    <property type="term" value="P:sister chromatid cohesion"/>
    <property type="evidence" value="ECO:0007669"/>
    <property type="project" value="TreeGrafter"/>
</dbReference>
<evidence type="ECO:0000256" key="4">
    <source>
        <dbReference type="ARBA" id="ARBA00023242"/>
    </source>
</evidence>
<dbReference type="InterPro" id="IPR027417">
    <property type="entry name" value="P-loop_NTPase"/>
</dbReference>
<evidence type="ECO:0000313" key="7">
    <source>
        <dbReference type="EMBL" id="EFN58450.1"/>
    </source>
</evidence>
<protein>
    <recommendedName>
        <fullName evidence="6">RecF/RecN/SMC N-terminal domain-containing protein</fullName>
    </recommendedName>
</protein>
<dbReference type="PANTHER" id="PTHR18937">
    <property type="entry name" value="STRUCTURAL MAINTENANCE OF CHROMOSOMES SMC FAMILY MEMBER"/>
    <property type="match status" value="1"/>
</dbReference>
<dbReference type="GeneID" id="17357832"/>
<evidence type="ECO:0000256" key="5">
    <source>
        <dbReference type="ARBA" id="ARBA00023306"/>
    </source>
</evidence>
<evidence type="ECO:0000256" key="3">
    <source>
        <dbReference type="ARBA" id="ARBA00022776"/>
    </source>
</evidence>
<dbReference type="GO" id="GO:0051301">
    <property type="term" value="P:cell division"/>
    <property type="evidence" value="ECO:0007669"/>
    <property type="project" value="UniProtKB-KW"/>
</dbReference>
<gene>
    <name evidence="7" type="ORF">CHLNCDRAFT_19988</name>
</gene>
<dbReference type="Gene3D" id="3.40.50.300">
    <property type="entry name" value="P-loop containing nucleotide triphosphate hydrolases"/>
    <property type="match status" value="1"/>
</dbReference>
<dbReference type="STRING" id="554065.E1Z715"/>
<dbReference type="RefSeq" id="XP_005850552.1">
    <property type="nucleotide sequence ID" value="XM_005850490.1"/>
</dbReference>
<dbReference type="GO" id="GO:0003677">
    <property type="term" value="F:DNA binding"/>
    <property type="evidence" value="ECO:0007669"/>
    <property type="project" value="TreeGrafter"/>
</dbReference>
<dbReference type="OMA" id="MEMHISL"/>
<keyword evidence="3" id="KW-0498">Mitosis</keyword>
<dbReference type="Pfam" id="PF02463">
    <property type="entry name" value="SMC_N"/>
    <property type="match status" value="1"/>
</dbReference>
<feature type="domain" description="RecF/RecN/SMC N-terminal" evidence="6">
    <location>
        <begin position="41"/>
        <end position="127"/>
    </location>
</feature>
<dbReference type="Proteomes" id="UP000008141">
    <property type="component" value="Unassembled WGS sequence"/>
</dbReference>
<keyword evidence="8" id="KW-1185">Reference proteome</keyword>
<name>E1Z715_CHLVA</name>
<proteinExistence type="predicted"/>
<comment type="subcellular location">
    <subcellularLocation>
        <location evidence="1">Nucleus</location>
    </subcellularLocation>
</comment>
<evidence type="ECO:0000259" key="6">
    <source>
        <dbReference type="Pfam" id="PF02463"/>
    </source>
</evidence>
<dbReference type="OrthoDB" id="5575062at2759"/>
<evidence type="ECO:0000313" key="8">
    <source>
        <dbReference type="Proteomes" id="UP000008141"/>
    </source>
</evidence>
<dbReference type="eggNOG" id="KOG0996">
    <property type="taxonomic scope" value="Eukaryota"/>
</dbReference>
<reference evidence="7 8" key="1">
    <citation type="journal article" date="2010" name="Plant Cell">
        <title>The Chlorella variabilis NC64A genome reveals adaptation to photosymbiosis, coevolution with viruses, and cryptic sex.</title>
        <authorList>
            <person name="Blanc G."/>
            <person name="Duncan G."/>
            <person name="Agarkova I."/>
            <person name="Borodovsky M."/>
            <person name="Gurnon J."/>
            <person name="Kuo A."/>
            <person name="Lindquist E."/>
            <person name="Lucas S."/>
            <person name="Pangilinan J."/>
            <person name="Polle J."/>
            <person name="Salamov A."/>
            <person name="Terry A."/>
            <person name="Yamada T."/>
            <person name="Dunigan D.D."/>
            <person name="Grigoriev I.V."/>
            <person name="Claverie J.M."/>
            <person name="Van Etten J.L."/>
        </authorList>
    </citation>
    <scope>NUCLEOTIDE SEQUENCE [LARGE SCALE GENOMIC DNA]</scope>
    <source>
        <strain evidence="7 8">NC64A</strain>
    </source>
</reference>
<dbReference type="SUPFAM" id="SSF52540">
    <property type="entry name" value="P-loop containing nucleoside triphosphate hydrolases"/>
    <property type="match status" value="1"/>
</dbReference>
<organism evidence="8">
    <name type="scientific">Chlorella variabilis</name>
    <name type="common">Green alga</name>
    <dbReference type="NCBI Taxonomy" id="554065"/>
    <lineage>
        <taxon>Eukaryota</taxon>
        <taxon>Viridiplantae</taxon>
        <taxon>Chlorophyta</taxon>
        <taxon>core chlorophytes</taxon>
        <taxon>Trebouxiophyceae</taxon>
        <taxon>Chlorellales</taxon>
        <taxon>Chlorellaceae</taxon>
        <taxon>Chlorella clade</taxon>
        <taxon>Chlorella</taxon>
    </lineage>
</organism>
<dbReference type="InParanoid" id="E1Z715"/>
<accession>E1Z715</accession>
<evidence type="ECO:0000256" key="2">
    <source>
        <dbReference type="ARBA" id="ARBA00022618"/>
    </source>
</evidence>
<sequence>MHTAAPPGLPCSYTEDVLAAFADGVTFHVRPDRSRWRPFPSLSGGQQALATLALCFALQAAFPSPFYFFDEIDCALDTVNAARVADYIASQQQQEAGDGQGSAAQFLVVSHRPQVYERAGCLVGVYSCGRASHAITVHVAADEA</sequence>
<keyword evidence="4" id="KW-0539">Nucleus</keyword>
<dbReference type="KEGG" id="cvr:CHLNCDRAFT_19988"/>
<dbReference type="InterPro" id="IPR003395">
    <property type="entry name" value="RecF/RecN/SMC_N"/>
</dbReference>
<dbReference type="PANTHER" id="PTHR18937:SF12">
    <property type="entry name" value="STRUCTURAL MAINTENANCE OF CHROMOSOMES PROTEIN"/>
    <property type="match status" value="1"/>
</dbReference>
<dbReference type="GO" id="GO:0005634">
    <property type="term" value="C:nucleus"/>
    <property type="evidence" value="ECO:0007669"/>
    <property type="project" value="UniProtKB-SubCell"/>
</dbReference>
<dbReference type="GO" id="GO:0008278">
    <property type="term" value="C:cohesin complex"/>
    <property type="evidence" value="ECO:0007669"/>
    <property type="project" value="TreeGrafter"/>
</dbReference>
<dbReference type="EMBL" id="GL433837">
    <property type="protein sequence ID" value="EFN58450.1"/>
    <property type="molecule type" value="Genomic_DNA"/>
</dbReference>